<feature type="transmembrane region" description="Helical" evidence="11">
    <location>
        <begin position="12"/>
        <end position="35"/>
    </location>
</feature>
<dbReference type="InterPro" id="IPR016169">
    <property type="entry name" value="FAD-bd_PCMH_sub2"/>
</dbReference>
<evidence type="ECO:0000256" key="6">
    <source>
        <dbReference type="ARBA" id="ARBA00022989"/>
    </source>
</evidence>
<evidence type="ECO:0000256" key="7">
    <source>
        <dbReference type="ARBA" id="ARBA00023122"/>
    </source>
</evidence>
<dbReference type="SMART" id="SM01091">
    <property type="entry name" value="CorC_HlyC"/>
    <property type="match status" value="1"/>
</dbReference>
<gene>
    <name evidence="14" type="ORF">GLO26_08415</name>
</gene>
<dbReference type="InterPro" id="IPR005170">
    <property type="entry name" value="Transptr-assoc_dom"/>
</dbReference>
<evidence type="ECO:0000256" key="4">
    <source>
        <dbReference type="ARBA" id="ARBA00022692"/>
    </source>
</evidence>
<evidence type="ECO:0000259" key="13">
    <source>
        <dbReference type="PROSITE" id="PS51846"/>
    </source>
</evidence>
<evidence type="ECO:0000259" key="12">
    <source>
        <dbReference type="PROSITE" id="PS51371"/>
    </source>
</evidence>
<evidence type="ECO:0000256" key="2">
    <source>
        <dbReference type="ARBA" id="ARBA00006337"/>
    </source>
</evidence>
<dbReference type="Pfam" id="PF03471">
    <property type="entry name" value="CorC_HlyC"/>
    <property type="match status" value="1"/>
</dbReference>
<evidence type="ECO:0000256" key="5">
    <source>
        <dbReference type="ARBA" id="ARBA00022737"/>
    </source>
</evidence>
<evidence type="ECO:0000313" key="15">
    <source>
        <dbReference type="Proteomes" id="UP000638836"/>
    </source>
</evidence>
<dbReference type="InterPro" id="IPR036318">
    <property type="entry name" value="FAD-bd_PCMH-like_sf"/>
</dbReference>
<dbReference type="InterPro" id="IPR046342">
    <property type="entry name" value="CBS_dom_sf"/>
</dbReference>
<evidence type="ECO:0000313" key="14">
    <source>
        <dbReference type="EMBL" id="MBC9825838.1"/>
    </source>
</evidence>
<accession>A0ABR7TCY9</accession>
<protein>
    <submittedName>
        <fullName evidence="14">DUF21 domain-containing protein</fullName>
    </submittedName>
</protein>
<evidence type="ECO:0000256" key="10">
    <source>
        <dbReference type="PROSITE-ProRule" id="PRU01193"/>
    </source>
</evidence>
<keyword evidence="7 9" id="KW-0129">CBS domain</keyword>
<dbReference type="Pfam" id="PF00571">
    <property type="entry name" value="CBS"/>
    <property type="match status" value="2"/>
</dbReference>
<evidence type="ECO:0000256" key="8">
    <source>
        <dbReference type="ARBA" id="ARBA00023136"/>
    </source>
</evidence>
<dbReference type="RefSeq" id="WP_034537105.1">
    <property type="nucleotide sequence ID" value="NZ_JAMAYM010000001.1"/>
</dbReference>
<dbReference type="InterPro" id="IPR044751">
    <property type="entry name" value="Ion_transp-like_CBS"/>
</dbReference>
<proteinExistence type="inferred from homology"/>
<dbReference type="Gene3D" id="3.30.465.10">
    <property type="match status" value="1"/>
</dbReference>
<comment type="similarity">
    <text evidence="2">Belongs to the UPF0053 family.</text>
</comment>
<feature type="domain" description="CBS" evidence="12">
    <location>
        <begin position="289"/>
        <end position="346"/>
    </location>
</feature>
<dbReference type="PANTHER" id="PTHR43099:SF4">
    <property type="entry name" value="INTEGRAL MEMBRANE PROTEIN"/>
    <property type="match status" value="1"/>
</dbReference>
<evidence type="ECO:0000256" key="1">
    <source>
        <dbReference type="ARBA" id="ARBA00004651"/>
    </source>
</evidence>
<dbReference type="InterPro" id="IPR002550">
    <property type="entry name" value="CNNM"/>
</dbReference>
<keyword evidence="6 10" id="KW-1133">Transmembrane helix</keyword>
<keyword evidence="4 10" id="KW-0812">Transmembrane</keyword>
<dbReference type="EMBL" id="WNJQ01000007">
    <property type="protein sequence ID" value="MBC9825838.1"/>
    <property type="molecule type" value="Genomic_DNA"/>
</dbReference>
<dbReference type="SUPFAM" id="SSF56176">
    <property type="entry name" value="FAD-binding/transporter-associated domain-like"/>
    <property type="match status" value="1"/>
</dbReference>
<dbReference type="InterPro" id="IPR000644">
    <property type="entry name" value="CBS_dom"/>
</dbReference>
<dbReference type="Pfam" id="PF01595">
    <property type="entry name" value="CNNM"/>
    <property type="match status" value="1"/>
</dbReference>
<feature type="transmembrane region" description="Helical" evidence="11">
    <location>
        <begin position="106"/>
        <end position="126"/>
    </location>
</feature>
<reference evidence="14 15" key="1">
    <citation type="journal article" date="2020" name="Microorganisms">
        <title>New Insight into Antimicrobial Compounds from Food and Marine-Sourced Carnobacterium Species through Phenotype and Genome Analyses.</title>
        <authorList>
            <person name="Begrem S."/>
            <person name="Ivaniuk F."/>
            <person name="Gigout-Chevalier F."/>
            <person name="Kolypczuk L."/>
            <person name="Bonnetot S."/>
            <person name="Leroi F."/>
            <person name="Grovel O."/>
            <person name="Delbarre-Ladrat C."/>
            <person name="Passerini D."/>
        </authorList>
    </citation>
    <scope>NUCLEOTIDE SEQUENCE [LARGE SCALE GENOMIC DNA]</scope>
    <source>
        <strain evidence="14 15">MIP2551</strain>
    </source>
</reference>
<evidence type="ECO:0000256" key="9">
    <source>
        <dbReference type="PROSITE-ProRule" id="PRU00703"/>
    </source>
</evidence>
<comment type="caution">
    <text evidence="14">The sequence shown here is derived from an EMBL/GenBank/DDBJ whole genome shotgun (WGS) entry which is preliminary data.</text>
</comment>
<dbReference type="Gene3D" id="3.10.580.10">
    <property type="entry name" value="CBS-domain"/>
    <property type="match status" value="1"/>
</dbReference>
<dbReference type="SUPFAM" id="SSF54631">
    <property type="entry name" value="CBS-domain pair"/>
    <property type="match status" value="1"/>
</dbReference>
<dbReference type="PANTHER" id="PTHR43099">
    <property type="entry name" value="UPF0053 PROTEIN YRKA"/>
    <property type="match status" value="1"/>
</dbReference>
<feature type="domain" description="CNNM transmembrane" evidence="13">
    <location>
        <begin position="6"/>
        <end position="204"/>
    </location>
</feature>
<dbReference type="PROSITE" id="PS51846">
    <property type="entry name" value="CNNM"/>
    <property type="match status" value="1"/>
</dbReference>
<comment type="subcellular location">
    <subcellularLocation>
        <location evidence="1">Cell membrane</location>
        <topology evidence="1">Multi-pass membrane protein</topology>
    </subcellularLocation>
</comment>
<name>A0ABR7TCY9_9LACT</name>
<keyword evidence="3" id="KW-1003">Cell membrane</keyword>
<keyword evidence="15" id="KW-1185">Reference proteome</keyword>
<evidence type="ECO:0000256" key="3">
    <source>
        <dbReference type="ARBA" id="ARBA00022475"/>
    </source>
</evidence>
<evidence type="ECO:0000256" key="11">
    <source>
        <dbReference type="SAM" id="Phobius"/>
    </source>
</evidence>
<keyword evidence="8 10" id="KW-0472">Membrane</keyword>
<dbReference type="PROSITE" id="PS51371">
    <property type="entry name" value="CBS"/>
    <property type="match status" value="1"/>
</dbReference>
<dbReference type="CDD" id="cd04590">
    <property type="entry name" value="CBS_pair_CorC_HlyC_assoc"/>
    <property type="match status" value="1"/>
</dbReference>
<keyword evidence="5" id="KW-0677">Repeat</keyword>
<sequence length="448" mass="49992">MNSDPDSQSMIGQILIIVILTAINAFFASAEMAFVSIDQGKIREKAAKGDKKSITILKLLSNSDNFLATIQVAITLAGFFSSASAATSFATRLEPYLASIPGGTQIATFVVTIALSYITLVFGELYPKQVALQKAEEVARATSGTISVVQIIFKPFVKLLSFSTNILKRLTPIDFTEEKEKMTRDEFRAYLENSQIAGAIDPDEFTMLKGILSMDTKMAREIMVPRTDTFMIDYEDGSAVNIPQLLDIPYSRVPVYVEDKDSIIGIIHVKNLLKASLTHNLDEIDLKDILNKPLFVPETINIDDLLYELKRTRNQLAVLNDEYGGVVGIVTLEDLLEEIVGDIDDEYDETYNMIEKVSESIYLVDGSTQLSKFNEYFGTEIESNDVDSIAGYFITQYGNIPQPDDNANVEYRNYLLKADKVEGSRLVSLYVERLNTATDNEKDELNED</sequence>
<dbReference type="Proteomes" id="UP000638836">
    <property type="component" value="Unassembled WGS sequence"/>
</dbReference>
<organism evidence="14 15">
    <name type="scientific">Carnobacterium inhibens</name>
    <dbReference type="NCBI Taxonomy" id="147709"/>
    <lineage>
        <taxon>Bacteria</taxon>
        <taxon>Bacillati</taxon>
        <taxon>Bacillota</taxon>
        <taxon>Bacilli</taxon>
        <taxon>Lactobacillales</taxon>
        <taxon>Carnobacteriaceae</taxon>
        <taxon>Carnobacterium</taxon>
    </lineage>
</organism>
<feature type="transmembrane region" description="Helical" evidence="11">
    <location>
        <begin position="66"/>
        <end position="86"/>
    </location>
</feature>
<dbReference type="InterPro" id="IPR051676">
    <property type="entry name" value="UPF0053_domain"/>
</dbReference>